<accession>A0A7M2QN41</accession>
<evidence type="ECO:0000313" key="1">
    <source>
        <dbReference type="EMBL" id="QOV05550.1"/>
    </source>
</evidence>
<dbReference type="AlphaFoldDB" id="A0A7M2QN41"/>
<name>A0A7M2QN41_9ZZZZ</name>
<protein>
    <submittedName>
        <fullName evidence="1">Uncharacterized protein</fullName>
    </submittedName>
</protein>
<organism evidence="1">
    <name type="scientific">feces metagenome</name>
    <dbReference type="NCBI Taxonomy" id="1861841"/>
    <lineage>
        <taxon>unclassified sequences</taxon>
        <taxon>metagenomes</taxon>
        <taxon>organismal metagenomes</taxon>
    </lineage>
</organism>
<proteinExistence type="predicted"/>
<sequence length="88" mass="10143">MLCKLGQALHELSYCLQTRSFSTVVHHPCLDWFPVYDTLESVSSIIYSVSLMCLSLHVLLDWFPVSHSFLCLCIVYIYRPDSLILLSM</sequence>
<dbReference type="EMBL" id="MT993626">
    <property type="protein sequence ID" value="QOV05550.1"/>
    <property type="molecule type" value="Genomic_DNA"/>
</dbReference>
<reference evidence="1" key="1">
    <citation type="submission" date="2020-09" db="EMBL/GenBank/DDBJ databases">
        <authorList>
            <person name="Eze J.U."/>
            <person name="Rahube T.O."/>
        </authorList>
    </citation>
    <scope>NUCLEOTIDE SEQUENCE</scope>
</reference>